<feature type="compositionally biased region" description="Basic and acidic residues" evidence="1">
    <location>
        <begin position="985"/>
        <end position="995"/>
    </location>
</feature>
<feature type="region of interest" description="Disordered" evidence="1">
    <location>
        <begin position="723"/>
        <end position="742"/>
    </location>
</feature>
<organism evidence="2 3">
    <name type="scientific">Folsomia candida</name>
    <name type="common">Springtail</name>
    <dbReference type="NCBI Taxonomy" id="158441"/>
    <lineage>
        <taxon>Eukaryota</taxon>
        <taxon>Metazoa</taxon>
        <taxon>Ecdysozoa</taxon>
        <taxon>Arthropoda</taxon>
        <taxon>Hexapoda</taxon>
        <taxon>Collembola</taxon>
        <taxon>Entomobryomorpha</taxon>
        <taxon>Isotomoidea</taxon>
        <taxon>Isotomidae</taxon>
        <taxon>Proisotominae</taxon>
        <taxon>Folsomia</taxon>
    </lineage>
</organism>
<dbReference type="EMBL" id="LNIX01000001">
    <property type="protein sequence ID" value="OXA61864.1"/>
    <property type="molecule type" value="Genomic_DNA"/>
</dbReference>
<feature type="compositionally biased region" description="Basic and acidic residues" evidence="1">
    <location>
        <begin position="252"/>
        <end position="270"/>
    </location>
</feature>
<evidence type="ECO:0000313" key="3">
    <source>
        <dbReference type="Proteomes" id="UP000198287"/>
    </source>
</evidence>
<feature type="compositionally biased region" description="Polar residues" evidence="1">
    <location>
        <begin position="728"/>
        <end position="739"/>
    </location>
</feature>
<feature type="region of interest" description="Disordered" evidence="1">
    <location>
        <begin position="912"/>
        <end position="1028"/>
    </location>
</feature>
<feature type="region of interest" description="Disordered" evidence="1">
    <location>
        <begin position="1042"/>
        <end position="1063"/>
    </location>
</feature>
<proteinExistence type="predicted"/>
<dbReference type="InterPro" id="IPR051412">
    <property type="entry name" value="Formin_Homology_Diaphanous_sf"/>
</dbReference>
<dbReference type="PANTHER" id="PTHR45691">
    <property type="entry name" value="PROTEIN DIAPHANOUS"/>
    <property type="match status" value="1"/>
</dbReference>
<comment type="caution">
    <text evidence="2">The sequence shown here is derived from an EMBL/GenBank/DDBJ whole genome shotgun (WGS) entry which is preliminary data.</text>
</comment>
<evidence type="ECO:0000313" key="2">
    <source>
        <dbReference type="EMBL" id="OXA61864.1"/>
    </source>
</evidence>
<dbReference type="Proteomes" id="UP000198287">
    <property type="component" value="Unassembled WGS sequence"/>
</dbReference>
<keyword evidence="3" id="KW-1185">Reference proteome</keyword>
<reference evidence="2 3" key="1">
    <citation type="submission" date="2015-12" db="EMBL/GenBank/DDBJ databases">
        <title>The genome of Folsomia candida.</title>
        <authorList>
            <person name="Faddeeva A."/>
            <person name="Derks M.F."/>
            <person name="Anvar Y."/>
            <person name="Smit S."/>
            <person name="Van Straalen N."/>
            <person name="Roelofs D."/>
        </authorList>
    </citation>
    <scope>NUCLEOTIDE SEQUENCE [LARGE SCALE GENOMIC DNA]</scope>
    <source>
        <strain evidence="2 3">VU population</strain>
        <tissue evidence="2">Whole body</tissue>
    </source>
</reference>
<dbReference type="GO" id="GO:0005884">
    <property type="term" value="C:actin filament"/>
    <property type="evidence" value="ECO:0007669"/>
    <property type="project" value="TreeGrafter"/>
</dbReference>
<evidence type="ECO:0000256" key="1">
    <source>
        <dbReference type="SAM" id="MobiDB-lite"/>
    </source>
</evidence>
<sequence length="1063" mass="118000">MFLSNSSSYSTSSKRKSSQKYSSNYSDPTTKSSGNAYNNAFSLRPTLIRPIAPANRVIRLIEDSSCRPPCCPQPPAAPPPCIPPPPCMPCIPPPCCRPPCCRPPPCSYPCIPPCPTPCCPMPPPPPYCFPLRPRFCGPCPPIFPSPPSPIIIMPPSHPPPAPPCWPCPMPLKIKCSCPCPRFPIASSPQMGSGGQNEKHPYYNNCNFYGPGFGNTDEPNNKSLFSAGNSICSSDLPNSPMKSPPSARPKLSVHPEKDMPWNSERVTKGGRDTATTNNMQSFWGGGNHPTHHGDLWSRSMEGKPKTPFSYGSTCRRRRKLPGTATSNDSISFAINRGEMTRGRFPRTIRIETVEPEPQSPPPPIPLVLPPRRHYRGHHHKRRHGRKRKHGINNSCKKCIEKFIDEQVCRRLEEICIPDPCWCEPQTGLEETSIQRQISKPATPSTSVAVVVNNNADNRPHYPPPPVQLPQPNNISVNVQSAPVVRRHSSDHHRNHHPAPSLVIQLSTILPPRSLPKESNFSLALESTTVTTAFQSPSMDNMMPKTTDSLKSFIEITTSTTKIDIERRSQKENHDTQKELQHFKNANAATSNLHIQTDHSTQINIENAVSPPPLECEPCKETPAPVVVIATTQEPRPARSLQPAKPTQPQFIMRPSFSKVDRVIIKKDSLENVRQRHVTVFRHHVPHSIIPNPNYVPVESIPNGCGSFHKTVAESHEIQTIATVRPLSQPKENSQEQTPNKELTEHSPINVAMLKPGECVKIRNVEVSNNCNAIAQTTNTQNTNNDNVVSHSPTKNTMHPPHNFHQEIGTPSLTDKHVIHNDTIVASGTPKSFKSKPIISDPRTWPPPPRVSLDEEELTSILVIPSKFASTSGNIPTIQIDQQHTAIGHDHNTKDKVNIFYSNDAIDSHAFAPNKKATLPHSTPKLHGATSRTTPHPPYVHQSHPGNTSHSNISASHRRSYHPEQPTVSPVKELDAFTINYGNPRSNAHDGNDDHRPTSHWHYSAQPRKQQQHDKNHEHADQEPSHTISIGNIMEVKISKAANNTELRVNGQKVDVHHSHSSHRH</sequence>
<dbReference type="AlphaFoldDB" id="A0A226EXR5"/>
<feature type="region of interest" description="Disordered" evidence="1">
    <location>
        <begin position="1"/>
        <end position="31"/>
    </location>
</feature>
<feature type="compositionally biased region" description="Basic and acidic residues" evidence="1">
    <location>
        <begin position="1009"/>
        <end position="1022"/>
    </location>
</feature>
<gene>
    <name evidence="2" type="ORF">Fcan01_02383</name>
</gene>
<feature type="region of interest" description="Disordered" evidence="1">
    <location>
        <begin position="234"/>
        <end position="270"/>
    </location>
</feature>
<feature type="region of interest" description="Disordered" evidence="1">
    <location>
        <begin position="827"/>
        <end position="849"/>
    </location>
</feature>
<feature type="compositionally biased region" description="Polar residues" evidence="1">
    <location>
        <begin position="942"/>
        <end position="953"/>
    </location>
</feature>
<dbReference type="PANTHER" id="PTHR45691:SF6">
    <property type="entry name" value="PROTEIN DIAPHANOUS"/>
    <property type="match status" value="1"/>
</dbReference>
<protein>
    <submittedName>
        <fullName evidence="2">Uncharacterized protein</fullName>
    </submittedName>
</protein>
<dbReference type="GO" id="GO:0030041">
    <property type="term" value="P:actin filament polymerization"/>
    <property type="evidence" value="ECO:0007669"/>
    <property type="project" value="TreeGrafter"/>
</dbReference>
<feature type="region of interest" description="Disordered" evidence="1">
    <location>
        <begin position="297"/>
        <end position="327"/>
    </location>
</feature>
<feature type="compositionally biased region" description="Low complexity" evidence="1">
    <location>
        <begin position="1"/>
        <end position="12"/>
    </location>
</feature>
<name>A0A226EXR5_FOLCA</name>
<accession>A0A226EXR5</accession>